<name>A0A1F8CTU4_9BACT</name>
<dbReference type="AlphaFoldDB" id="A0A1F8CTU4"/>
<accession>A0A1F8CTU4</accession>
<organism evidence="2 3">
    <name type="scientific">Candidatus Woesebacteria bacterium RIFOXYB1_FULL_38_16</name>
    <dbReference type="NCBI Taxonomy" id="1802538"/>
    <lineage>
        <taxon>Bacteria</taxon>
        <taxon>Candidatus Woeseibacteriota</taxon>
    </lineage>
</organism>
<dbReference type="InterPro" id="IPR036866">
    <property type="entry name" value="RibonucZ/Hydroxyglut_hydro"/>
</dbReference>
<dbReference type="STRING" id="1802538.A2382_02160"/>
<dbReference type="PANTHER" id="PTHR30619:SF1">
    <property type="entry name" value="RECOMBINATION PROTEIN 2"/>
    <property type="match status" value="1"/>
</dbReference>
<dbReference type="InterPro" id="IPR001279">
    <property type="entry name" value="Metallo-B-lactamas"/>
</dbReference>
<dbReference type="InterPro" id="IPR035681">
    <property type="entry name" value="ComA-like_MBL"/>
</dbReference>
<dbReference type="Proteomes" id="UP000178999">
    <property type="component" value="Unassembled WGS sequence"/>
</dbReference>
<dbReference type="CDD" id="cd07731">
    <property type="entry name" value="ComA-like_MBL-fold"/>
    <property type="match status" value="1"/>
</dbReference>
<protein>
    <recommendedName>
        <fullName evidence="1">Metallo-beta-lactamase domain-containing protein</fullName>
    </recommendedName>
</protein>
<dbReference type="InterPro" id="IPR052159">
    <property type="entry name" value="Competence_DNA_uptake"/>
</dbReference>
<dbReference type="SUPFAM" id="SSF56281">
    <property type="entry name" value="Metallo-hydrolase/oxidoreductase"/>
    <property type="match status" value="1"/>
</dbReference>
<comment type="caution">
    <text evidence="2">The sequence shown here is derived from an EMBL/GenBank/DDBJ whole genome shotgun (WGS) entry which is preliminary data.</text>
</comment>
<proteinExistence type="predicted"/>
<gene>
    <name evidence="2" type="ORF">A2382_02160</name>
</gene>
<dbReference type="PANTHER" id="PTHR30619">
    <property type="entry name" value="DNA INTERNALIZATION/COMPETENCE PROTEIN COMEC/REC2"/>
    <property type="match status" value="1"/>
</dbReference>
<dbReference type="Gene3D" id="3.60.15.10">
    <property type="entry name" value="Ribonuclease Z/Hydroxyacylglutathione hydrolase-like"/>
    <property type="match status" value="1"/>
</dbReference>
<evidence type="ECO:0000259" key="1">
    <source>
        <dbReference type="Pfam" id="PF00753"/>
    </source>
</evidence>
<dbReference type="Pfam" id="PF00753">
    <property type="entry name" value="Lactamase_B"/>
    <property type="match status" value="1"/>
</dbReference>
<sequence>MTTYWKICISFLALSATTIWFGVFSMPDQLLHLVTCNVGQGDATLIQQGTTQILIDGGPDEKVLNCLSNNLPFWDKTIELVVLSHPQKDHFNGLINVFENYQVKYFIASSLESSTQGYQVLKKLVGGSGTVVINPNIGKQYRLGLVVLDILAPFTSIPNTNTLGTFVSNEDPNAFSVVLNLKLGSFSALFPGDLDPESFDILSLLGKTPKVEYIKIPHHGSKNGLTKGFLEKVNPKVATISVGKDNSFGHPHKEILDLLKKKQIIILRTDEQGDIEIITNGKKWWLKS</sequence>
<dbReference type="EMBL" id="MGHY01000009">
    <property type="protein sequence ID" value="OGM79701.1"/>
    <property type="molecule type" value="Genomic_DNA"/>
</dbReference>
<feature type="domain" description="Metallo-beta-lactamase" evidence="1">
    <location>
        <begin position="38"/>
        <end position="241"/>
    </location>
</feature>
<reference evidence="2 3" key="1">
    <citation type="journal article" date="2016" name="Nat. Commun.">
        <title>Thousands of microbial genomes shed light on interconnected biogeochemical processes in an aquifer system.</title>
        <authorList>
            <person name="Anantharaman K."/>
            <person name="Brown C.T."/>
            <person name="Hug L.A."/>
            <person name="Sharon I."/>
            <person name="Castelle C.J."/>
            <person name="Probst A.J."/>
            <person name="Thomas B.C."/>
            <person name="Singh A."/>
            <person name="Wilkins M.J."/>
            <person name="Karaoz U."/>
            <person name="Brodie E.L."/>
            <person name="Williams K.H."/>
            <person name="Hubbard S.S."/>
            <person name="Banfield J.F."/>
        </authorList>
    </citation>
    <scope>NUCLEOTIDE SEQUENCE [LARGE SCALE GENOMIC DNA]</scope>
</reference>
<evidence type="ECO:0000313" key="2">
    <source>
        <dbReference type="EMBL" id="OGM79701.1"/>
    </source>
</evidence>
<evidence type="ECO:0000313" key="3">
    <source>
        <dbReference type="Proteomes" id="UP000178999"/>
    </source>
</evidence>